<feature type="region of interest" description="Disordered" evidence="1">
    <location>
        <begin position="1"/>
        <end position="24"/>
    </location>
</feature>
<proteinExistence type="predicted"/>
<gene>
    <name evidence="2" type="ORF">DFH94DRAFT_797265</name>
</gene>
<evidence type="ECO:0000256" key="1">
    <source>
        <dbReference type="SAM" id="MobiDB-lite"/>
    </source>
</evidence>
<organism evidence="2 3">
    <name type="scientific">Russula ochroleuca</name>
    <dbReference type="NCBI Taxonomy" id="152965"/>
    <lineage>
        <taxon>Eukaryota</taxon>
        <taxon>Fungi</taxon>
        <taxon>Dikarya</taxon>
        <taxon>Basidiomycota</taxon>
        <taxon>Agaricomycotina</taxon>
        <taxon>Agaricomycetes</taxon>
        <taxon>Russulales</taxon>
        <taxon>Russulaceae</taxon>
        <taxon>Russula</taxon>
    </lineage>
</organism>
<evidence type="ECO:0000313" key="2">
    <source>
        <dbReference type="EMBL" id="KAF8487030.1"/>
    </source>
</evidence>
<comment type="caution">
    <text evidence="2">The sequence shown here is derived from an EMBL/GenBank/DDBJ whole genome shotgun (WGS) entry which is preliminary data.</text>
</comment>
<feature type="compositionally biased region" description="Polar residues" evidence="1">
    <location>
        <begin position="152"/>
        <end position="164"/>
    </location>
</feature>
<reference evidence="2" key="2">
    <citation type="journal article" date="2020" name="Nat. Commun.">
        <title>Large-scale genome sequencing of mycorrhizal fungi provides insights into the early evolution of symbiotic traits.</title>
        <authorList>
            <person name="Miyauchi S."/>
            <person name="Kiss E."/>
            <person name="Kuo A."/>
            <person name="Drula E."/>
            <person name="Kohler A."/>
            <person name="Sanchez-Garcia M."/>
            <person name="Morin E."/>
            <person name="Andreopoulos B."/>
            <person name="Barry K.W."/>
            <person name="Bonito G."/>
            <person name="Buee M."/>
            <person name="Carver A."/>
            <person name="Chen C."/>
            <person name="Cichocki N."/>
            <person name="Clum A."/>
            <person name="Culley D."/>
            <person name="Crous P.W."/>
            <person name="Fauchery L."/>
            <person name="Girlanda M."/>
            <person name="Hayes R.D."/>
            <person name="Keri Z."/>
            <person name="LaButti K."/>
            <person name="Lipzen A."/>
            <person name="Lombard V."/>
            <person name="Magnuson J."/>
            <person name="Maillard F."/>
            <person name="Murat C."/>
            <person name="Nolan M."/>
            <person name="Ohm R.A."/>
            <person name="Pangilinan J."/>
            <person name="Pereira M.F."/>
            <person name="Perotto S."/>
            <person name="Peter M."/>
            <person name="Pfister S."/>
            <person name="Riley R."/>
            <person name="Sitrit Y."/>
            <person name="Stielow J.B."/>
            <person name="Szollosi G."/>
            <person name="Zifcakova L."/>
            <person name="Stursova M."/>
            <person name="Spatafora J.W."/>
            <person name="Tedersoo L."/>
            <person name="Vaario L.M."/>
            <person name="Yamada A."/>
            <person name="Yan M."/>
            <person name="Wang P."/>
            <person name="Xu J."/>
            <person name="Bruns T."/>
            <person name="Baldrian P."/>
            <person name="Vilgalys R."/>
            <person name="Dunand C."/>
            <person name="Henrissat B."/>
            <person name="Grigoriev I.V."/>
            <person name="Hibbett D."/>
            <person name="Nagy L.G."/>
            <person name="Martin F.M."/>
        </authorList>
    </citation>
    <scope>NUCLEOTIDE SEQUENCE</scope>
    <source>
        <strain evidence="2">Prilba</strain>
    </source>
</reference>
<evidence type="ECO:0000313" key="3">
    <source>
        <dbReference type="Proteomes" id="UP000759537"/>
    </source>
</evidence>
<feature type="compositionally biased region" description="Polar residues" evidence="1">
    <location>
        <begin position="114"/>
        <end position="140"/>
    </location>
</feature>
<dbReference type="AlphaFoldDB" id="A0A9P5N5F2"/>
<feature type="region of interest" description="Disordered" evidence="1">
    <location>
        <begin position="114"/>
        <end position="164"/>
    </location>
</feature>
<dbReference type="OrthoDB" id="3306311at2759"/>
<protein>
    <submittedName>
        <fullName evidence="2">Uncharacterized protein</fullName>
    </submittedName>
</protein>
<name>A0A9P5N5F2_9AGAM</name>
<sequence>MLPIGVPFPLSSDKDNIPVTRDEKRTRRDALIDAAKNSFRRPLLQRGFSSSSSSTACQSPPHIGITILTNPAKDQTYSVLHEEETHSSTACRLISPAPPHTYIILGDPAKIPSSPSIQNAHLPSPSVHQSRSSPHITIFSNPAREKQRAMQPHSTQSTQSKQNVSVAVPAPMRVPTTTPISILKAPVPAPRPPVPAADIKLSKPAVDAKAQNVIVKILLPKIVHESVSGKARAKTGVHDSGTGTGRTNHGEMLDVPVVNWRSRLHQNDLARRCYPMKLAAEKIVRGLGSVMRSGSRVAAGRRREHPRQYRQTATATATLIVSRARAFMRAHTSIPPRLKPLINPTTNNSDALEV</sequence>
<dbReference type="Proteomes" id="UP000759537">
    <property type="component" value="Unassembled WGS sequence"/>
</dbReference>
<reference evidence="2" key="1">
    <citation type="submission" date="2019-10" db="EMBL/GenBank/DDBJ databases">
        <authorList>
            <consortium name="DOE Joint Genome Institute"/>
            <person name="Kuo A."/>
            <person name="Miyauchi S."/>
            <person name="Kiss E."/>
            <person name="Drula E."/>
            <person name="Kohler A."/>
            <person name="Sanchez-Garcia M."/>
            <person name="Andreopoulos B."/>
            <person name="Barry K.W."/>
            <person name="Bonito G."/>
            <person name="Buee M."/>
            <person name="Carver A."/>
            <person name="Chen C."/>
            <person name="Cichocki N."/>
            <person name="Clum A."/>
            <person name="Culley D."/>
            <person name="Crous P.W."/>
            <person name="Fauchery L."/>
            <person name="Girlanda M."/>
            <person name="Hayes R."/>
            <person name="Keri Z."/>
            <person name="LaButti K."/>
            <person name="Lipzen A."/>
            <person name="Lombard V."/>
            <person name="Magnuson J."/>
            <person name="Maillard F."/>
            <person name="Morin E."/>
            <person name="Murat C."/>
            <person name="Nolan M."/>
            <person name="Ohm R."/>
            <person name="Pangilinan J."/>
            <person name="Pereira M."/>
            <person name="Perotto S."/>
            <person name="Peter M."/>
            <person name="Riley R."/>
            <person name="Sitrit Y."/>
            <person name="Stielow B."/>
            <person name="Szollosi G."/>
            <person name="Zifcakova L."/>
            <person name="Stursova M."/>
            <person name="Spatafora J.W."/>
            <person name="Tedersoo L."/>
            <person name="Vaario L.-M."/>
            <person name="Yamada A."/>
            <person name="Yan M."/>
            <person name="Wang P."/>
            <person name="Xu J."/>
            <person name="Bruns T."/>
            <person name="Baldrian P."/>
            <person name="Vilgalys R."/>
            <person name="Henrissat B."/>
            <person name="Grigoriev I.V."/>
            <person name="Hibbett D."/>
            <person name="Nagy L.G."/>
            <person name="Martin F.M."/>
        </authorList>
    </citation>
    <scope>NUCLEOTIDE SEQUENCE</scope>
    <source>
        <strain evidence="2">Prilba</strain>
    </source>
</reference>
<dbReference type="EMBL" id="WHVB01000001">
    <property type="protein sequence ID" value="KAF8487030.1"/>
    <property type="molecule type" value="Genomic_DNA"/>
</dbReference>
<keyword evidence="3" id="KW-1185">Reference proteome</keyword>
<accession>A0A9P5N5F2</accession>
<feature type="compositionally biased region" description="Basic and acidic residues" evidence="1">
    <location>
        <begin position="12"/>
        <end position="24"/>
    </location>
</feature>